<evidence type="ECO:0000313" key="4">
    <source>
        <dbReference type="Proteomes" id="UP001190700"/>
    </source>
</evidence>
<proteinExistence type="predicted"/>
<feature type="compositionally biased region" description="Polar residues" evidence="1">
    <location>
        <begin position="164"/>
        <end position="183"/>
    </location>
</feature>
<name>A0AAE0LI77_9CHLO</name>
<sequence length="280" mass="30246">MSCLYTRSPFTTKQNEVAILLEGGLIDRQVGDALPHQLNGRVASEKWEHLIQELANISKPIRWKNAMALGGLIPLLAGLVLLYLIGPQSGPILMSLGGLLLSAWSSYSRWQSRNEHINSMKELVSGILGVSLAIDGVALSLQRTDTCCGFAFMAQFGVMLQPASERTSSGQPSPRGTNNTPRNEQGGFIPKVYVDEGHALEVSAPGLEIVHRAGNAQVVTGQVSHPESILANDEIYVTSGDTRGPLTLQRDIEGKAADAFLFRLFSPTKPPQHPSPETQV</sequence>
<evidence type="ECO:0000256" key="1">
    <source>
        <dbReference type="SAM" id="MobiDB-lite"/>
    </source>
</evidence>
<comment type="caution">
    <text evidence="3">The sequence shown here is derived from an EMBL/GenBank/DDBJ whole genome shotgun (WGS) entry which is preliminary data.</text>
</comment>
<evidence type="ECO:0000256" key="2">
    <source>
        <dbReference type="SAM" id="Phobius"/>
    </source>
</evidence>
<keyword evidence="2" id="KW-0472">Membrane</keyword>
<keyword evidence="4" id="KW-1185">Reference proteome</keyword>
<dbReference type="EMBL" id="LGRX02001642">
    <property type="protein sequence ID" value="KAK3285770.1"/>
    <property type="molecule type" value="Genomic_DNA"/>
</dbReference>
<evidence type="ECO:0000313" key="3">
    <source>
        <dbReference type="EMBL" id="KAK3285770.1"/>
    </source>
</evidence>
<accession>A0AAE0LI77</accession>
<dbReference type="AlphaFoldDB" id="A0AAE0LI77"/>
<keyword evidence="2" id="KW-0812">Transmembrane</keyword>
<protein>
    <submittedName>
        <fullName evidence="3">Uncharacterized protein</fullName>
    </submittedName>
</protein>
<organism evidence="3 4">
    <name type="scientific">Cymbomonas tetramitiformis</name>
    <dbReference type="NCBI Taxonomy" id="36881"/>
    <lineage>
        <taxon>Eukaryota</taxon>
        <taxon>Viridiplantae</taxon>
        <taxon>Chlorophyta</taxon>
        <taxon>Pyramimonadophyceae</taxon>
        <taxon>Pyramimonadales</taxon>
        <taxon>Pyramimonadaceae</taxon>
        <taxon>Cymbomonas</taxon>
    </lineage>
</organism>
<feature type="region of interest" description="Disordered" evidence="1">
    <location>
        <begin position="163"/>
        <end position="188"/>
    </location>
</feature>
<reference evidence="3 4" key="1">
    <citation type="journal article" date="2015" name="Genome Biol. Evol.">
        <title>Comparative Genomics of a Bacterivorous Green Alga Reveals Evolutionary Causalities and Consequences of Phago-Mixotrophic Mode of Nutrition.</title>
        <authorList>
            <person name="Burns J.A."/>
            <person name="Paasch A."/>
            <person name="Narechania A."/>
            <person name="Kim E."/>
        </authorList>
    </citation>
    <scope>NUCLEOTIDE SEQUENCE [LARGE SCALE GENOMIC DNA]</scope>
    <source>
        <strain evidence="3 4">PLY_AMNH</strain>
    </source>
</reference>
<gene>
    <name evidence="3" type="ORF">CYMTET_6635</name>
</gene>
<dbReference type="Proteomes" id="UP001190700">
    <property type="component" value="Unassembled WGS sequence"/>
</dbReference>
<keyword evidence="2" id="KW-1133">Transmembrane helix</keyword>
<feature type="transmembrane region" description="Helical" evidence="2">
    <location>
        <begin position="66"/>
        <end position="86"/>
    </location>
</feature>